<feature type="non-terminal residue" evidence="2">
    <location>
        <position position="575"/>
    </location>
</feature>
<evidence type="ECO:0000256" key="1">
    <source>
        <dbReference type="SAM" id="MobiDB-lite"/>
    </source>
</evidence>
<evidence type="ECO:0000313" key="2">
    <source>
        <dbReference type="EMBL" id="PBK71743.1"/>
    </source>
</evidence>
<gene>
    <name evidence="2" type="ORF">ARMSODRAFT_954582</name>
</gene>
<accession>A0A2H3C6I7</accession>
<keyword evidence="3" id="KW-1185">Reference proteome</keyword>
<sequence>MGYEKYSPKDQETYLQYYSNLPDVTITALEEGSSIQDIKVPSQRVYKGRKPVIESSLADTPCAELGVNRLLETLNSTLGTKYDLTPSLSSLLEAYISDKYDFGTAYGHLRSIWFDCDLSEVQKSLYNEATDLKIRDNVVVDGQITEDGQNMAPRRVWDLFSNRVVPWLVALHIPWGISHAWMEEGLRENVVTPINGRQWPVPIPKDASLDSIRIEMLNLGAEYAWLDVLCLRQKGGLDEDLRAEEWKLDVPTIGNAYAAGKVVCYFSGLGRPLKQGCDDSLEEGHFDSNRSWFKRTWTLQETSDDWMIGGDTGDKIVNGEVRERFKSQLSSVEKVTAGEYAYLFDSLSLVRDRAAENEVDRVAALAYFLPCYTIPAAHDGTRPSTSVTGSPPGEPTSVHMPAYSEKESPDDAWTALVKAIAHRSEMLFLYHEPGPEPHAWRPSWDQAMNWKECVPAGTSRTPVEHNVETDTYSYDGLRIDSVHIDGLVTPTAIPRKGHLIVRWLGEEHQYEISANHQQVIPDGIYSLLIGGCTRAYRVSCVVGKLSDQTFTKISVIEVDSAIEKSGVAIKSRIVL</sequence>
<dbReference type="EMBL" id="KZ293423">
    <property type="protein sequence ID" value="PBK71743.1"/>
    <property type="molecule type" value="Genomic_DNA"/>
</dbReference>
<evidence type="ECO:0008006" key="4">
    <source>
        <dbReference type="Google" id="ProtNLM"/>
    </source>
</evidence>
<reference evidence="3" key="1">
    <citation type="journal article" date="2017" name="Nat. Ecol. Evol.">
        <title>Genome expansion and lineage-specific genetic innovations in the forest pathogenic fungi Armillaria.</title>
        <authorList>
            <person name="Sipos G."/>
            <person name="Prasanna A.N."/>
            <person name="Walter M.C."/>
            <person name="O'Connor E."/>
            <person name="Balint B."/>
            <person name="Krizsan K."/>
            <person name="Kiss B."/>
            <person name="Hess J."/>
            <person name="Varga T."/>
            <person name="Slot J."/>
            <person name="Riley R."/>
            <person name="Boka B."/>
            <person name="Rigling D."/>
            <person name="Barry K."/>
            <person name="Lee J."/>
            <person name="Mihaltcheva S."/>
            <person name="LaButti K."/>
            <person name="Lipzen A."/>
            <person name="Waldron R."/>
            <person name="Moloney N.M."/>
            <person name="Sperisen C."/>
            <person name="Kredics L."/>
            <person name="Vagvoelgyi C."/>
            <person name="Patrignani A."/>
            <person name="Fitzpatrick D."/>
            <person name="Nagy I."/>
            <person name="Doyle S."/>
            <person name="Anderson J.B."/>
            <person name="Grigoriev I.V."/>
            <person name="Gueldener U."/>
            <person name="Muensterkoetter M."/>
            <person name="Nagy L.G."/>
        </authorList>
    </citation>
    <scope>NUCLEOTIDE SEQUENCE [LARGE SCALE GENOMIC DNA]</scope>
    <source>
        <strain evidence="3">28-4</strain>
    </source>
</reference>
<evidence type="ECO:0000313" key="3">
    <source>
        <dbReference type="Proteomes" id="UP000218334"/>
    </source>
</evidence>
<dbReference type="Proteomes" id="UP000218334">
    <property type="component" value="Unassembled WGS sequence"/>
</dbReference>
<dbReference type="AlphaFoldDB" id="A0A2H3C6I7"/>
<feature type="region of interest" description="Disordered" evidence="1">
    <location>
        <begin position="379"/>
        <end position="405"/>
    </location>
</feature>
<proteinExistence type="predicted"/>
<protein>
    <recommendedName>
        <fullName evidence="4">Heterokaryon incompatibility domain-containing protein</fullName>
    </recommendedName>
</protein>
<organism evidence="2 3">
    <name type="scientific">Armillaria solidipes</name>
    <dbReference type="NCBI Taxonomy" id="1076256"/>
    <lineage>
        <taxon>Eukaryota</taxon>
        <taxon>Fungi</taxon>
        <taxon>Dikarya</taxon>
        <taxon>Basidiomycota</taxon>
        <taxon>Agaricomycotina</taxon>
        <taxon>Agaricomycetes</taxon>
        <taxon>Agaricomycetidae</taxon>
        <taxon>Agaricales</taxon>
        <taxon>Marasmiineae</taxon>
        <taxon>Physalacriaceae</taxon>
        <taxon>Armillaria</taxon>
    </lineage>
</organism>
<name>A0A2H3C6I7_9AGAR</name>